<proteinExistence type="predicted"/>
<name>A0A8S9GKQ4_BRACR</name>
<sequence>MWVFKKRVSLRWINKRRRERSKEKRSQPSHIPIDLTLEILSRLPAKINRRPRLLLTVSLGGKKYGLLLPQHQNPDRHKLAPQVYLLPFSPRYKLAPQVYPTPAQHLGSTWSLPLCMPPGSLSDTHYLSNYFNDYIKT</sequence>
<dbReference type="AlphaFoldDB" id="A0A8S9GKQ4"/>
<evidence type="ECO:0000313" key="1">
    <source>
        <dbReference type="EMBL" id="KAF2546871.1"/>
    </source>
</evidence>
<gene>
    <name evidence="1" type="ORF">F2Q70_00021125</name>
</gene>
<comment type="caution">
    <text evidence="1">The sequence shown here is derived from an EMBL/GenBank/DDBJ whole genome shotgun (WGS) entry which is preliminary data.</text>
</comment>
<protein>
    <submittedName>
        <fullName evidence="1">Uncharacterized protein</fullName>
    </submittedName>
</protein>
<accession>A0A8S9GKQ4</accession>
<reference evidence="1" key="1">
    <citation type="submission" date="2019-12" db="EMBL/GenBank/DDBJ databases">
        <title>Genome sequencing and annotation of Brassica cretica.</title>
        <authorList>
            <person name="Studholme D.J."/>
            <person name="Sarris P.F."/>
        </authorList>
    </citation>
    <scope>NUCLEOTIDE SEQUENCE</scope>
    <source>
        <strain evidence="1">PFS-102/07</strain>
        <tissue evidence="1">Leaf</tissue>
    </source>
</reference>
<dbReference type="EMBL" id="QGKY02001925">
    <property type="protein sequence ID" value="KAF2546871.1"/>
    <property type="molecule type" value="Genomic_DNA"/>
</dbReference>
<organism evidence="1">
    <name type="scientific">Brassica cretica</name>
    <name type="common">Mustard</name>
    <dbReference type="NCBI Taxonomy" id="69181"/>
    <lineage>
        <taxon>Eukaryota</taxon>
        <taxon>Viridiplantae</taxon>
        <taxon>Streptophyta</taxon>
        <taxon>Embryophyta</taxon>
        <taxon>Tracheophyta</taxon>
        <taxon>Spermatophyta</taxon>
        <taxon>Magnoliopsida</taxon>
        <taxon>eudicotyledons</taxon>
        <taxon>Gunneridae</taxon>
        <taxon>Pentapetalae</taxon>
        <taxon>rosids</taxon>
        <taxon>malvids</taxon>
        <taxon>Brassicales</taxon>
        <taxon>Brassicaceae</taxon>
        <taxon>Brassiceae</taxon>
        <taxon>Brassica</taxon>
    </lineage>
</organism>